<feature type="region of interest" description="Disordered" evidence="2">
    <location>
        <begin position="91"/>
        <end position="121"/>
    </location>
</feature>
<dbReference type="InterPro" id="IPR052400">
    <property type="entry name" value="Zn2-C6_fungal_TF"/>
</dbReference>
<dbReference type="Proteomes" id="UP000287124">
    <property type="component" value="Unassembled WGS sequence"/>
</dbReference>
<gene>
    <name evidence="4" type="ORF">BHE90_002041</name>
</gene>
<feature type="compositionally biased region" description="Low complexity" evidence="2">
    <location>
        <begin position="161"/>
        <end position="184"/>
    </location>
</feature>
<dbReference type="SMART" id="SM00066">
    <property type="entry name" value="GAL4"/>
    <property type="match status" value="1"/>
</dbReference>
<dbReference type="GO" id="GO:0000981">
    <property type="term" value="F:DNA-binding transcription factor activity, RNA polymerase II-specific"/>
    <property type="evidence" value="ECO:0007669"/>
    <property type="project" value="InterPro"/>
</dbReference>
<name>A0A430M5Y9_9HYPO</name>
<reference evidence="4 5" key="1">
    <citation type="submission" date="2017-06" db="EMBL/GenBank/DDBJ databases">
        <title>Comparative genomic analysis of Ambrosia Fusariam Clade fungi.</title>
        <authorList>
            <person name="Stajich J.E."/>
            <person name="Carrillo J."/>
            <person name="Kijimoto T."/>
            <person name="Eskalen A."/>
            <person name="O'Donnell K."/>
            <person name="Kasson M."/>
        </authorList>
    </citation>
    <scope>NUCLEOTIDE SEQUENCE [LARGE SCALE GENOMIC DNA]</scope>
    <source>
        <strain evidence="4 5">UCR1854</strain>
    </source>
</reference>
<feature type="region of interest" description="Disordered" evidence="2">
    <location>
        <begin position="31"/>
        <end position="58"/>
    </location>
</feature>
<dbReference type="EMBL" id="MIKF01000016">
    <property type="protein sequence ID" value="RTE83398.1"/>
    <property type="molecule type" value="Genomic_DNA"/>
</dbReference>
<dbReference type="PROSITE" id="PS00463">
    <property type="entry name" value="ZN2_CY6_FUNGAL_1"/>
    <property type="match status" value="1"/>
</dbReference>
<feature type="region of interest" description="Disordered" evidence="2">
    <location>
        <begin position="157"/>
        <end position="221"/>
    </location>
</feature>
<dbReference type="PROSITE" id="PS50048">
    <property type="entry name" value="ZN2_CY6_FUNGAL_2"/>
    <property type="match status" value="1"/>
</dbReference>
<sequence length="551" mass="60192">MQFTVSQRQPDHPLHLTTPVFGTLIPSIEFPALPPGTSETSPASREHTRITKSGQTAYQRAGVSASGISVALATSPEAIIHRYILQGVVREPMTPQPSGPESLSSARVSKLARRPHRKSRNGCFNCKRRKVKCDEVKPACANCVRFGIPCDFAPLPPTGEDPSSSRSPPDSSAIQGEPSTTPRRGPGRPRKDWAALTRPLPHQPERAGTSPPSAAATPASSSTASTSIACPLNVADAEFLFHFITHTAGTLHDSDDPLKSIAIFWARNVPQIGLSYHFVLHLAYSLAGYHLAYLEPKGTERHARNRTLAAQHAELGLTELNKTLSNLNETNCGALYVASVLVCYCTFAAGPTGPEDLLLCSVGDIASQRWLPLIHGVRLIRQSIEPATLFTGLMSPLGGGADPEPEDPRPEYLVKGFPHIHWIEPLEKLRAWISSHETPDTVLFLRAHKSLCDIYEANYGDADGGYSGPMTNKLVFGWFYRLQDLFVGCLQRKAPPALLLLAYYVPLFNTMKRCWFMDGWAAHLLDAVGGLLGPDLLGWLEWPLEVSKQRA</sequence>
<feature type="compositionally biased region" description="Low complexity" evidence="2">
    <location>
        <begin position="209"/>
        <end position="221"/>
    </location>
</feature>
<keyword evidence="1" id="KW-0539">Nucleus</keyword>
<evidence type="ECO:0000256" key="1">
    <source>
        <dbReference type="ARBA" id="ARBA00023242"/>
    </source>
</evidence>
<evidence type="ECO:0000259" key="3">
    <source>
        <dbReference type="PROSITE" id="PS50048"/>
    </source>
</evidence>
<dbReference type="GO" id="GO:0008270">
    <property type="term" value="F:zinc ion binding"/>
    <property type="evidence" value="ECO:0007669"/>
    <property type="project" value="InterPro"/>
</dbReference>
<dbReference type="SUPFAM" id="SSF57701">
    <property type="entry name" value="Zn2/Cys6 DNA-binding domain"/>
    <property type="match status" value="1"/>
</dbReference>
<organism evidence="4 5">
    <name type="scientific">Fusarium euwallaceae</name>
    <dbReference type="NCBI Taxonomy" id="1147111"/>
    <lineage>
        <taxon>Eukaryota</taxon>
        <taxon>Fungi</taxon>
        <taxon>Dikarya</taxon>
        <taxon>Ascomycota</taxon>
        <taxon>Pezizomycotina</taxon>
        <taxon>Sordariomycetes</taxon>
        <taxon>Hypocreomycetidae</taxon>
        <taxon>Hypocreales</taxon>
        <taxon>Nectriaceae</taxon>
        <taxon>Fusarium</taxon>
        <taxon>Fusarium solani species complex</taxon>
    </lineage>
</organism>
<dbReference type="InterPro" id="IPR036864">
    <property type="entry name" value="Zn2-C6_fun-type_DNA-bd_sf"/>
</dbReference>
<evidence type="ECO:0000256" key="2">
    <source>
        <dbReference type="SAM" id="MobiDB-lite"/>
    </source>
</evidence>
<protein>
    <recommendedName>
        <fullName evidence="3">Zn(2)-C6 fungal-type domain-containing protein</fullName>
    </recommendedName>
</protein>
<dbReference type="CDD" id="cd00067">
    <property type="entry name" value="GAL4"/>
    <property type="match status" value="1"/>
</dbReference>
<evidence type="ECO:0000313" key="4">
    <source>
        <dbReference type="EMBL" id="RTE83398.1"/>
    </source>
</evidence>
<feature type="compositionally biased region" description="Basic residues" evidence="2">
    <location>
        <begin position="110"/>
        <end position="121"/>
    </location>
</feature>
<dbReference type="PRINTS" id="PR00755">
    <property type="entry name" value="AFLATOXINBRP"/>
</dbReference>
<dbReference type="PANTHER" id="PTHR47657">
    <property type="entry name" value="STEROL REGULATORY ELEMENT-BINDING PROTEIN ECM22"/>
    <property type="match status" value="1"/>
</dbReference>
<dbReference type="Gene3D" id="4.10.240.10">
    <property type="entry name" value="Zn(2)-C6 fungal-type DNA-binding domain"/>
    <property type="match status" value="1"/>
</dbReference>
<dbReference type="Pfam" id="PF00172">
    <property type="entry name" value="Zn_clus"/>
    <property type="match status" value="1"/>
</dbReference>
<proteinExistence type="predicted"/>
<comment type="caution">
    <text evidence="4">The sequence shown here is derived from an EMBL/GenBank/DDBJ whole genome shotgun (WGS) entry which is preliminary data.</text>
</comment>
<keyword evidence="5" id="KW-1185">Reference proteome</keyword>
<dbReference type="PANTHER" id="PTHR47657:SF13">
    <property type="entry name" value="ZN(2)-C6 FUNGAL-TYPE DOMAIN-CONTAINING PROTEIN-RELATED"/>
    <property type="match status" value="1"/>
</dbReference>
<dbReference type="AlphaFoldDB" id="A0A430M5Y9"/>
<accession>A0A430M5Y9</accession>
<feature type="domain" description="Zn(2)-C6 fungal-type" evidence="3">
    <location>
        <begin position="122"/>
        <end position="152"/>
    </location>
</feature>
<dbReference type="InterPro" id="IPR001138">
    <property type="entry name" value="Zn2Cys6_DnaBD"/>
</dbReference>
<evidence type="ECO:0000313" key="5">
    <source>
        <dbReference type="Proteomes" id="UP000287124"/>
    </source>
</evidence>